<feature type="region of interest" description="Disordered" evidence="1">
    <location>
        <begin position="1"/>
        <end position="91"/>
    </location>
</feature>
<accession>A0A059PZ68</accession>
<dbReference type="EMBL" id="KF184875">
    <property type="protein sequence ID" value="AGT16417.1"/>
    <property type="molecule type" value="Genomic_DNA"/>
</dbReference>
<proteinExistence type="predicted"/>
<evidence type="ECO:0000313" key="2">
    <source>
        <dbReference type="EMBL" id="AGT16417.1"/>
    </source>
</evidence>
<evidence type="ECO:0000256" key="1">
    <source>
        <dbReference type="SAM" id="MobiDB-lite"/>
    </source>
</evidence>
<organism evidence="2">
    <name type="scientific">Saccharum hybrid cultivar R570</name>
    <dbReference type="NCBI Taxonomy" id="131158"/>
    <lineage>
        <taxon>Eukaryota</taxon>
        <taxon>Viridiplantae</taxon>
        <taxon>Streptophyta</taxon>
        <taxon>Embryophyta</taxon>
        <taxon>Tracheophyta</taxon>
        <taxon>Spermatophyta</taxon>
        <taxon>Magnoliopsida</taxon>
        <taxon>Liliopsida</taxon>
        <taxon>Poales</taxon>
        <taxon>Poaceae</taxon>
        <taxon>PACMAD clade</taxon>
        <taxon>Panicoideae</taxon>
        <taxon>Andropogonodae</taxon>
        <taxon>Andropogoneae</taxon>
        <taxon>Saccharinae</taxon>
        <taxon>Saccharum</taxon>
        <taxon>Saccharum officinarum species complex</taxon>
    </lineage>
</organism>
<protein>
    <submittedName>
        <fullName evidence="2">Uncharacterized protein</fullName>
    </submittedName>
</protein>
<dbReference type="AlphaFoldDB" id="A0A059PZ68"/>
<reference evidence="2" key="1">
    <citation type="submission" date="2013-05" db="EMBL/GenBank/DDBJ databases">
        <title>Building the sugarcane genome for biotechnology and identifying evolutionary trends.</title>
        <authorList>
            <person name="De Setta N."/>
            <person name="Monteiro-Vitorello C.B."/>
            <person name="Metcalfe C.J."/>
            <person name="Cruz G.M.Q."/>
            <person name="Del Bem L.E."/>
            <person name="Vicentini R."/>
            <person name="Nogueira F.T.S."/>
            <person name="Campos R.A."/>
            <person name="Nunes S.L."/>
            <person name="Turrini P.C.G."/>
            <person name="Vieira A.P."/>
            <person name="Cruz E.A.O."/>
            <person name="Correa T.C.S."/>
            <person name="Hotta C.T."/>
            <person name="de Mello-Varani A."/>
            <person name="Vautrin S."/>
            <person name="Trindade A.S."/>
            <person name="Vilela M.M."/>
            <person name="Horta C.L."/>
            <person name="Sato P.M."/>
            <person name="de Andrade R.F."/>
            <person name="Nishiyama M.Y."/>
            <person name="Cardoso-Silva C.B."/>
            <person name="Scortecci K.C."/>
            <person name="Garcia A.A.F."/>
            <person name="Carneiro M.S."/>
            <person name="Kim C."/>
            <person name="Paterson A.H."/>
            <person name="Berges H."/>
            <person name="D'Hont A."/>
            <person name="de-Souza A.P."/>
            <person name="Souza G.M."/>
            <person name="Vincentz M."/>
            <person name="Kitajima J.P."/>
            <person name="Van Sluys M.-A."/>
        </authorList>
    </citation>
    <scope>NUCLEOTIDE SEQUENCE</scope>
</reference>
<feature type="compositionally biased region" description="Pro residues" evidence="1">
    <location>
        <begin position="79"/>
        <end position="91"/>
    </location>
</feature>
<feature type="compositionally biased region" description="Acidic residues" evidence="1">
    <location>
        <begin position="51"/>
        <end position="73"/>
    </location>
</feature>
<sequence>MVRGRKTARITTGGHYPPRALIAPKKPQEEVPQENEQTPEVPIQVPAPSQEEPEPEEDPEIIEIEDDEEEEANGGEQPLSPPPGAAAEDVPPPPMGWTVKIYYKAGGNAVSHHRLVGMLSAYFADWHPAVEYVCWEYTHPLEDTYWKARASIFPKDEEKGAYQLDRMYAHMGRRATMEDSIEDAAFEACMGLRYLRFDSMKHDIHRYLPRAHPDLGWAMMDPVQLEPLPWVMVNFVYDMMERKLQLEEMVKAQGKTIKRCQTMIDELRANQGMAKIYETLEHEPRQ</sequence>
<gene>
    <name evidence="2" type="ORF">SHCRBa_015_D16_F_40</name>
</gene>
<name>A0A059PZ68_9POAL</name>